<dbReference type="AlphaFoldDB" id="K4ANV7"/>
<evidence type="ECO:0000313" key="2">
    <source>
        <dbReference type="Proteomes" id="UP000004995"/>
    </source>
</evidence>
<keyword evidence="2" id="KW-1185">Reference proteome</keyword>
<sequence length="35" mass="4119">MNRQSITNLMSQIKSSPFPPTVLRIVFINKFCFFI</sequence>
<proteinExistence type="predicted"/>
<dbReference type="EMBL" id="AGNK02006133">
    <property type="status" value="NOT_ANNOTATED_CDS"/>
    <property type="molecule type" value="Genomic_DNA"/>
</dbReference>
<reference evidence="1" key="2">
    <citation type="submission" date="2018-08" db="UniProtKB">
        <authorList>
            <consortium name="EnsemblPlants"/>
        </authorList>
    </citation>
    <scope>IDENTIFICATION</scope>
    <source>
        <strain evidence="1">Yugu1</strain>
    </source>
</reference>
<protein>
    <submittedName>
        <fullName evidence="1">Uncharacterized protein</fullName>
    </submittedName>
</protein>
<evidence type="ECO:0000313" key="1">
    <source>
        <dbReference type="EnsemblPlants" id="KQK92675"/>
    </source>
</evidence>
<organism evidence="1 2">
    <name type="scientific">Setaria italica</name>
    <name type="common">Foxtail millet</name>
    <name type="synonym">Panicum italicum</name>
    <dbReference type="NCBI Taxonomy" id="4555"/>
    <lineage>
        <taxon>Eukaryota</taxon>
        <taxon>Viridiplantae</taxon>
        <taxon>Streptophyta</taxon>
        <taxon>Embryophyta</taxon>
        <taxon>Tracheophyta</taxon>
        <taxon>Spermatophyta</taxon>
        <taxon>Magnoliopsida</taxon>
        <taxon>Liliopsida</taxon>
        <taxon>Poales</taxon>
        <taxon>Poaceae</taxon>
        <taxon>PACMAD clade</taxon>
        <taxon>Panicoideae</taxon>
        <taxon>Panicodae</taxon>
        <taxon>Paniceae</taxon>
        <taxon>Cenchrinae</taxon>
        <taxon>Setaria</taxon>
    </lineage>
</organism>
<dbReference type="Proteomes" id="UP000004995">
    <property type="component" value="Unassembled WGS sequence"/>
</dbReference>
<dbReference type="HOGENOM" id="CLU_3369405_0_0_1"/>
<dbReference type="InParanoid" id="K4ANV7"/>
<reference evidence="2" key="1">
    <citation type="journal article" date="2012" name="Nat. Biotechnol.">
        <title>Reference genome sequence of the model plant Setaria.</title>
        <authorList>
            <person name="Bennetzen J.L."/>
            <person name="Schmutz J."/>
            <person name="Wang H."/>
            <person name="Percifield R."/>
            <person name="Hawkins J."/>
            <person name="Pontaroli A.C."/>
            <person name="Estep M."/>
            <person name="Feng L."/>
            <person name="Vaughn J.N."/>
            <person name="Grimwood J."/>
            <person name="Jenkins J."/>
            <person name="Barry K."/>
            <person name="Lindquist E."/>
            <person name="Hellsten U."/>
            <person name="Deshpande S."/>
            <person name="Wang X."/>
            <person name="Wu X."/>
            <person name="Mitros T."/>
            <person name="Triplett J."/>
            <person name="Yang X."/>
            <person name="Ye C.Y."/>
            <person name="Mauro-Herrera M."/>
            <person name="Wang L."/>
            <person name="Li P."/>
            <person name="Sharma M."/>
            <person name="Sharma R."/>
            <person name="Ronald P.C."/>
            <person name="Panaud O."/>
            <person name="Kellogg E.A."/>
            <person name="Brutnell T.P."/>
            <person name="Doust A.N."/>
            <person name="Tuskan G.A."/>
            <person name="Rokhsar D."/>
            <person name="Devos K.M."/>
        </authorList>
    </citation>
    <scope>NUCLEOTIDE SEQUENCE [LARGE SCALE GENOMIC DNA]</scope>
    <source>
        <strain evidence="2">cv. Yugu1</strain>
    </source>
</reference>
<name>K4ANV7_SETIT</name>
<accession>K4ANV7</accession>
<dbReference type="EnsemblPlants" id="KQK92675">
    <property type="protein sequence ID" value="KQK92675"/>
    <property type="gene ID" value="SETIT_040605mg"/>
</dbReference>
<dbReference type="Gramene" id="KQK92675">
    <property type="protein sequence ID" value="KQK92675"/>
    <property type="gene ID" value="SETIT_040605mg"/>
</dbReference>